<reference evidence="1" key="1">
    <citation type="submission" date="2017-07" db="EMBL/GenBank/DDBJ databases">
        <title>Taro Niue Genome Assembly and Annotation.</title>
        <authorList>
            <person name="Atibalentja N."/>
            <person name="Keating K."/>
            <person name="Fields C.J."/>
        </authorList>
    </citation>
    <scope>NUCLEOTIDE SEQUENCE</scope>
    <source>
        <strain evidence="1">Niue_2</strain>
        <tissue evidence="1">Leaf</tissue>
    </source>
</reference>
<dbReference type="AlphaFoldDB" id="A0A843W4D6"/>
<comment type="caution">
    <text evidence="1">The sequence shown here is derived from an EMBL/GenBank/DDBJ whole genome shotgun (WGS) entry which is preliminary data.</text>
</comment>
<evidence type="ECO:0000313" key="1">
    <source>
        <dbReference type="EMBL" id="MQM05943.1"/>
    </source>
</evidence>
<sequence length="61" mass="6944">MVGQVLLHRDAGGAAEVEDPLVLPAQVPQALRLVARVLVQRRAQEGHQIEHVLLRRHRRRK</sequence>
<evidence type="ECO:0000313" key="2">
    <source>
        <dbReference type="Proteomes" id="UP000652761"/>
    </source>
</evidence>
<accession>A0A843W4D6</accession>
<gene>
    <name evidence="1" type="ORF">Taro_038764</name>
</gene>
<dbReference type="Proteomes" id="UP000652761">
    <property type="component" value="Unassembled WGS sequence"/>
</dbReference>
<keyword evidence="2" id="KW-1185">Reference proteome</keyword>
<name>A0A843W4D6_COLES</name>
<organism evidence="1 2">
    <name type="scientific">Colocasia esculenta</name>
    <name type="common">Wild taro</name>
    <name type="synonym">Arum esculentum</name>
    <dbReference type="NCBI Taxonomy" id="4460"/>
    <lineage>
        <taxon>Eukaryota</taxon>
        <taxon>Viridiplantae</taxon>
        <taxon>Streptophyta</taxon>
        <taxon>Embryophyta</taxon>
        <taxon>Tracheophyta</taxon>
        <taxon>Spermatophyta</taxon>
        <taxon>Magnoliopsida</taxon>
        <taxon>Liliopsida</taxon>
        <taxon>Araceae</taxon>
        <taxon>Aroideae</taxon>
        <taxon>Colocasieae</taxon>
        <taxon>Colocasia</taxon>
    </lineage>
</organism>
<dbReference type="EMBL" id="NMUH01003504">
    <property type="protein sequence ID" value="MQM05943.1"/>
    <property type="molecule type" value="Genomic_DNA"/>
</dbReference>
<protein>
    <submittedName>
        <fullName evidence="1">Uncharacterized protein</fullName>
    </submittedName>
</protein>
<proteinExistence type="predicted"/>